<dbReference type="PANTHER" id="PTHR43975:SF2">
    <property type="entry name" value="EG:BACR7A4.14 PROTEIN-RELATED"/>
    <property type="match status" value="1"/>
</dbReference>
<organism evidence="3 4">
    <name type="scientific">Pilimelia columellifera subsp. columellifera</name>
    <dbReference type="NCBI Taxonomy" id="706583"/>
    <lineage>
        <taxon>Bacteria</taxon>
        <taxon>Bacillati</taxon>
        <taxon>Actinomycetota</taxon>
        <taxon>Actinomycetes</taxon>
        <taxon>Micromonosporales</taxon>
        <taxon>Micromonosporaceae</taxon>
        <taxon>Pilimelia</taxon>
    </lineage>
</organism>
<dbReference type="SUPFAM" id="SSF51735">
    <property type="entry name" value="NAD(P)-binding Rossmann-fold domains"/>
    <property type="match status" value="1"/>
</dbReference>
<dbReference type="InterPro" id="IPR036291">
    <property type="entry name" value="NAD(P)-bd_dom_sf"/>
</dbReference>
<dbReference type="PRINTS" id="PR00080">
    <property type="entry name" value="SDRFAMILY"/>
</dbReference>
<dbReference type="PRINTS" id="PR00081">
    <property type="entry name" value="GDHRDH"/>
</dbReference>
<dbReference type="InterPro" id="IPR002347">
    <property type="entry name" value="SDR_fam"/>
</dbReference>
<dbReference type="CDD" id="cd05233">
    <property type="entry name" value="SDR_c"/>
    <property type="match status" value="1"/>
</dbReference>
<reference evidence="4" key="1">
    <citation type="journal article" date="2019" name="Int. J. Syst. Evol. Microbiol.">
        <title>The Global Catalogue of Microorganisms (GCM) 10K type strain sequencing project: providing services to taxonomists for standard genome sequencing and annotation.</title>
        <authorList>
            <consortium name="The Broad Institute Genomics Platform"/>
            <consortium name="The Broad Institute Genome Sequencing Center for Infectious Disease"/>
            <person name="Wu L."/>
            <person name="Ma J."/>
        </authorList>
    </citation>
    <scope>NUCLEOTIDE SEQUENCE [LARGE SCALE GENOMIC DNA]</scope>
    <source>
        <strain evidence="4">JCM 3367</strain>
    </source>
</reference>
<evidence type="ECO:0000256" key="2">
    <source>
        <dbReference type="RuleBase" id="RU000363"/>
    </source>
</evidence>
<protein>
    <submittedName>
        <fullName evidence="3">SDR family oxidoreductase</fullName>
    </submittedName>
</protein>
<evidence type="ECO:0000313" key="3">
    <source>
        <dbReference type="EMBL" id="GAA2528469.1"/>
    </source>
</evidence>
<sequence length="231" mass="23388">MPVAVITGASAGLGRALATALAARGWDLILTGRRAGPLATVAAGLGGAATAVTGDVADPAHRAQIAGAASAAGRLDLLVNNASALGPTPLPRLAALTPADLIKIYDTNVAAPLGLVQAVLPLLLRSDAAIVNVSSDAAVEHYPGWGGYGAAKSALDHLTGTLAAEIPELRWYAVDPGDMRTAMHQAAFPGEDISDRPPPETVVPALLRLVDARPASGRYRASSLLAEVAHQ</sequence>
<name>A0ABP6B1C4_9ACTN</name>
<accession>A0ABP6B1C4</accession>
<comment type="similarity">
    <text evidence="1 2">Belongs to the short-chain dehydrogenases/reductases (SDR) family.</text>
</comment>
<keyword evidence="4" id="KW-1185">Reference proteome</keyword>
<dbReference type="PROSITE" id="PS00061">
    <property type="entry name" value="ADH_SHORT"/>
    <property type="match status" value="1"/>
</dbReference>
<evidence type="ECO:0000313" key="4">
    <source>
        <dbReference type="Proteomes" id="UP001499978"/>
    </source>
</evidence>
<dbReference type="PANTHER" id="PTHR43975">
    <property type="entry name" value="ZGC:101858"/>
    <property type="match status" value="1"/>
</dbReference>
<comment type="caution">
    <text evidence="3">The sequence shown here is derived from an EMBL/GenBank/DDBJ whole genome shotgun (WGS) entry which is preliminary data.</text>
</comment>
<dbReference type="InterPro" id="IPR020904">
    <property type="entry name" value="Sc_DH/Rdtase_CS"/>
</dbReference>
<proteinExistence type="inferred from homology"/>
<dbReference type="EMBL" id="BAAARY010000015">
    <property type="protein sequence ID" value="GAA2528469.1"/>
    <property type="molecule type" value="Genomic_DNA"/>
</dbReference>
<dbReference type="RefSeq" id="WP_344173402.1">
    <property type="nucleotide sequence ID" value="NZ_BAAARY010000015.1"/>
</dbReference>
<dbReference type="Gene3D" id="3.40.50.720">
    <property type="entry name" value="NAD(P)-binding Rossmann-like Domain"/>
    <property type="match status" value="1"/>
</dbReference>
<dbReference type="Proteomes" id="UP001499978">
    <property type="component" value="Unassembled WGS sequence"/>
</dbReference>
<evidence type="ECO:0000256" key="1">
    <source>
        <dbReference type="ARBA" id="ARBA00006484"/>
    </source>
</evidence>
<gene>
    <name evidence="3" type="ORF">GCM10010201_29350</name>
</gene>
<dbReference type="Pfam" id="PF00106">
    <property type="entry name" value="adh_short"/>
    <property type="match status" value="1"/>
</dbReference>